<dbReference type="Proteomes" id="UP000548067">
    <property type="component" value="Unassembled WGS sequence"/>
</dbReference>
<sequence>MKNIDFTRREDCNHILEHIRTSDCEFFEEIGKLPKKLKERYNLLSTFLNSDDTEFYNDRKIIIDNIVRNKNTQIFLLSKYSFDVLLESLPNTIYNELQNLFYKQFHIDVTEEKINYWKDVKYEDYKSSIPKSLHTILTKLQLSKLALLCLDDFSFLRLKSITSSKLDDFRAYKNYLIQNEQEIVPEIEIVHIEYDNSLNFLTNIKKYLNILANHINLFSPKYLGNLNNKQNRNLEIVNKYIFESPTLNYKEIGEIYNMTGERVRQLLTDESSIPYNIFKQYIHNNGNYFLVLSGTLVINIINQLKEWSYYSEVGEELDLSGDNLLIFSKYFSFFDFEIVPHSIDDSHTLYTIVESNKYSTLEYRELLHALQKILKNTAYYLTMDEIVEKLNDFKKQNNRRNFLVDNEILHLILSNYPYQNFVDEEGVINYNIQPNLLSSINLKVERILFLEEKPLFKDQIFERLNVIQNQYDDINYDQEQNVFRRSDSIINISNNKWVHSDYFEFDNRLKPEDFINQFIISNDGKVEFAEVKKAVAEEHYNISSQSIRAYLTKLCRVSSENKNVFIHREYLSSFPNLQVNVERDSFKGKEIIDAFREASNELKTFSKYQIKKKIKEIFDSRGKHIYDHQIGYYFKRLEDSGLLLQNNGLYFIDPEISFENIKYRNEPFYKTRLKSEVIVDLKDNRDGLSLNYLYNKYKDYIPDNLKHNNFYKIFYDHELFEKYDFEGQRYVRLLTEYIPEPQTAMVEVEEPVVDIPLANHFEYNQYVRIPYNEKELFNAVVKDIEYNFGNKEFLFDDFLFLIKHLESLNNGRMIVQYLFDIYVGKTDYYDRFAYFSQVVNFYEPFLKSLNFQYNSSYPPSLRNMIYTSPKLSNLINLKKDDFSSRFDNNGNNKIYFAKAIKDLVFYRNLMDHDLSDDRLVIGTFKQIELITKFMSLYIYTISDFNK</sequence>
<dbReference type="RefSeq" id="WP_169322047.1">
    <property type="nucleotide sequence ID" value="NZ_JABCJF010000008.1"/>
</dbReference>
<evidence type="ECO:0000313" key="2">
    <source>
        <dbReference type="Proteomes" id="UP000548067"/>
    </source>
</evidence>
<name>A0A848NAU9_9FLAO</name>
<reference evidence="1 2" key="1">
    <citation type="submission" date="2020-04" db="EMBL/GenBank/DDBJ databases">
        <title>Genome analysis and antimicrobial resistance characteristics of Chryseobacterium aquaticum isolated from farmed salmonids.</title>
        <authorList>
            <person name="Saticioglu I.B."/>
            <person name="Duman M."/>
            <person name="Altun S."/>
        </authorList>
    </citation>
    <scope>NUCLEOTIDE SEQUENCE [LARGE SCALE GENOMIC DNA]</scope>
    <source>
        <strain evidence="1 2">C-174</strain>
    </source>
</reference>
<dbReference type="PROSITE" id="PS00251">
    <property type="entry name" value="THD_1"/>
    <property type="match status" value="1"/>
</dbReference>
<comment type="caution">
    <text evidence="1">The sequence shown here is derived from an EMBL/GenBank/DDBJ whole genome shotgun (WGS) entry which is preliminary data.</text>
</comment>
<evidence type="ECO:0000313" key="1">
    <source>
        <dbReference type="EMBL" id="NMR35479.1"/>
    </source>
</evidence>
<proteinExistence type="predicted"/>
<dbReference type="EMBL" id="JABCJF010000008">
    <property type="protein sequence ID" value="NMR35479.1"/>
    <property type="molecule type" value="Genomic_DNA"/>
</dbReference>
<gene>
    <name evidence="1" type="ORF">HIO71_14925</name>
</gene>
<protein>
    <submittedName>
        <fullName evidence="1">Uncharacterized protein</fullName>
    </submittedName>
</protein>
<dbReference type="AlphaFoldDB" id="A0A848NAU9"/>
<accession>A0A848NAU9</accession>
<organism evidence="1 2">
    <name type="scientific">Chryseobacterium aquaticum</name>
    <dbReference type="NCBI Taxonomy" id="452084"/>
    <lineage>
        <taxon>Bacteria</taxon>
        <taxon>Pseudomonadati</taxon>
        <taxon>Bacteroidota</taxon>
        <taxon>Flavobacteriia</taxon>
        <taxon>Flavobacteriales</taxon>
        <taxon>Weeksellaceae</taxon>
        <taxon>Chryseobacterium group</taxon>
        <taxon>Chryseobacterium</taxon>
    </lineage>
</organism>
<dbReference type="InterPro" id="IPR021184">
    <property type="entry name" value="TNF_CS"/>
</dbReference>